<dbReference type="FunFam" id="3.40.50.300:FF:001684">
    <property type="entry name" value="Intraflagellar transport 27 homolog (Chlamydomonas)"/>
    <property type="match status" value="1"/>
</dbReference>
<keyword evidence="5" id="KW-0969">Cilium</keyword>
<comment type="subcellular location">
    <subcellularLocation>
        <location evidence="1">Cell projection</location>
        <location evidence="1">Cilium</location>
        <location evidence="1">Flagellum</location>
    </subcellularLocation>
</comment>
<proteinExistence type="inferred from homology"/>
<gene>
    <name evidence="8" type="ORF">TEOVI_000183200</name>
</gene>
<keyword evidence="6" id="KW-0342">GTP-binding</keyword>
<dbReference type="GeneID" id="92375772"/>
<dbReference type="PANTHER" id="PTHR47978">
    <property type="match status" value="1"/>
</dbReference>
<dbReference type="NCBIfam" id="TIGR00231">
    <property type="entry name" value="small_GTP"/>
    <property type="match status" value="1"/>
</dbReference>
<dbReference type="Pfam" id="PF00071">
    <property type="entry name" value="Ras"/>
    <property type="match status" value="1"/>
</dbReference>
<dbReference type="GO" id="GO:0031514">
    <property type="term" value="C:motile cilium"/>
    <property type="evidence" value="ECO:0007669"/>
    <property type="project" value="UniProtKB-SubCell"/>
</dbReference>
<dbReference type="GO" id="GO:0042073">
    <property type="term" value="P:intraciliary transport"/>
    <property type="evidence" value="ECO:0007669"/>
    <property type="project" value="InterPro"/>
</dbReference>
<evidence type="ECO:0000256" key="5">
    <source>
        <dbReference type="ARBA" id="ARBA00023069"/>
    </source>
</evidence>
<dbReference type="SMART" id="SM00175">
    <property type="entry name" value="RAB"/>
    <property type="match status" value="1"/>
</dbReference>
<dbReference type="InterPro" id="IPR027417">
    <property type="entry name" value="P-loop_NTPase"/>
</dbReference>
<dbReference type="EMBL" id="CZPT02001404">
    <property type="protein sequence ID" value="SCU70259.1"/>
    <property type="molecule type" value="Genomic_DNA"/>
</dbReference>
<evidence type="ECO:0000256" key="6">
    <source>
        <dbReference type="ARBA" id="ARBA00023134"/>
    </source>
</evidence>
<dbReference type="PRINTS" id="PR00449">
    <property type="entry name" value="RASTRNSFRMNG"/>
</dbReference>
<evidence type="ECO:0000313" key="9">
    <source>
        <dbReference type="Proteomes" id="UP000195570"/>
    </source>
</evidence>
<dbReference type="VEuPathDB" id="TriTrypDB:TEOVI_000183200"/>
<dbReference type="InterPro" id="IPR001806">
    <property type="entry name" value="Small_GTPase"/>
</dbReference>
<evidence type="ECO:0000256" key="4">
    <source>
        <dbReference type="ARBA" id="ARBA00022846"/>
    </source>
</evidence>
<protein>
    <submittedName>
        <fullName evidence="8">Small GTP-binding protein, putative</fullName>
    </submittedName>
</protein>
<dbReference type="CDD" id="cd04101">
    <property type="entry name" value="RabL4"/>
    <property type="match status" value="1"/>
</dbReference>
<dbReference type="Proteomes" id="UP000195570">
    <property type="component" value="Unassembled WGS sequence"/>
</dbReference>
<dbReference type="InterPro" id="IPR005225">
    <property type="entry name" value="Small_GTP-bd"/>
</dbReference>
<evidence type="ECO:0000256" key="1">
    <source>
        <dbReference type="ARBA" id="ARBA00004230"/>
    </source>
</evidence>
<dbReference type="GO" id="GO:0003924">
    <property type="term" value="F:GTPase activity"/>
    <property type="evidence" value="ECO:0007669"/>
    <property type="project" value="InterPro"/>
</dbReference>
<dbReference type="RefSeq" id="XP_067081104.1">
    <property type="nucleotide sequence ID" value="XM_067225003.1"/>
</dbReference>
<comment type="caution">
    <text evidence="8">The sequence shown here is derived from an EMBL/GenBank/DDBJ whole genome shotgun (WGS) entry which is preliminary data.</text>
</comment>
<dbReference type="GO" id="GO:0030990">
    <property type="term" value="C:intraciliary transport particle"/>
    <property type="evidence" value="ECO:0007669"/>
    <property type="project" value="UniProtKB-ARBA"/>
</dbReference>
<dbReference type="PROSITE" id="PS51419">
    <property type="entry name" value="RAB"/>
    <property type="match status" value="1"/>
</dbReference>
<evidence type="ECO:0000256" key="2">
    <source>
        <dbReference type="ARBA" id="ARBA00006270"/>
    </source>
</evidence>
<accession>A0A1G4IDM9</accession>
<evidence type="ECO:0000256" key="3">
    <source>
        <dbReference type="ARBA" id="ARBA00022741"/>
    </source>
</evidence>
<reference evidence="8" key="1">
    <citation type="submission" date="2016-09" db="EMBL/GenBank/DDBJ databases">
        <authorList>
            <person name="Hebert L."/>
            <person name="Moumen B."/>
        </authorList>
    </citation>
    <scope>NUCLEOTIDE SEQUENCE [LARGE SCALE GENOMIC DNA]</scope>
    <source>
        <strain evidence="8">OVI</strain>
    </source>
</reference>
<dbReference type="SMART" id="SM00173">
    <property type="entry name" value="RAS"/>
    <property type="match status" value="1"/>
</dbReference>
<dbReference type="AlphaFoldDB" id="A0A1G4IDM9"/>
<name>A0A1G4IDM9_TRYEQ</name>
<organism evidence="8 9">
    <name type="scientific">Trypanosoma equiperdum</name>
    <dbReference type="NCBI Taxonomy" id="5694"/>
    <lineage>
        <taxon>Eukaryota</taxon>
        <taxon>Discoba</taxon>
        <taxon>Euglenozoa</taxon>
        <taxon>Kinetoplastea</taxon>
        <taxon>Metakinetoplastina</taxon>
        <taxon>Trypanosomatida</taxon>
        <taxon>Trypanosomatidae</taxon>
        <taxon>Trypanosoma</taxon>
    </lineage>
</organism>
<dbReference type="PROSITE" id="PS51421">
    <property type="entry name" value="RAS"/>
    <property type="match status" value="1"/>
</dbReference>
<dbReference type="SMART" id="SM00174">
    <property type="entry name" value="RHO"/>
    <property type="match status" value="1"/>
</dbReference>
<keyword evidence="3" id="KW-0547">Nucleotide-binding</keyword>
<dbReference type="SUPFAM" id="SSF52540">
    <property type="entry name" value="P-loop containing nucleoside triphosphate hydrolases"/>
    <property type="match status" value="1"/>
</dbReference>
<dbReference type="Gene3D" id="3.40.50.300">
    <property type="entry name" value="P-loop containing nucleotide triphosphate hydrolases"/>
    <property type="match status" value="1"/>
</dbReference>
<keyword evidence="9" id="KW-1185">Reference proteome</keyword>
<evidence type="ECO:0000313" key="8">
    <source>
        <dbReference type="EMBL" id="SCU70259.1"/>
    </source>
</evidence>
<sequence>MVNLRLQVAVVGAPTVGKTAFVQMLHSNGTTFPKNYLMTLGCDFIVKEVPVDDDNTVEMIIFDVSGQREYEPMVSSYLQNTAVFIVMYDVSNKVTFEACARWVNQVRTNSKESVGILIANKSDLSDKAEVTDRQGKDLANANKMKFYKISTLRGVGITEPIDEIARHYVDAYQKRIEQLTQMR</sequence>
<keyword evidence="4" id="KW-0282">Flagellum</keyword>
<comment type="similarity">
    <text evidence="2">Belongs to the small GTPase superfamily. Rab family.</text>
</comment>
<dbReference type="InterPro" id="IPR034112">
    <property type="entry name" value="RabL4_euk"/>
</dbReference>
<evidence type="ECO:0000256" key="7">
    <source>
        <dbReference type="ARBA" id="ARBA00023273"/>
    </source>
</evidence>
<keyword evidence="7" id="KW-0966">Cell projection</keyword>
<dbReference type="SMR" id="A0A1G4IDM9"/>
<dbReference type="GO" id="GO:0005525">
    <property type="term" value="F:GTP binding"/>
    <property type="evidence" value="ECO:0007669"/>
    <property type="project" value="UniProtKB-KW"/>
</dbReference>